<comment type="similarity">
    <text evidence="3 13">Belongs to the snRNP core protein family.</text>
</comment>
<dbReference type="InterPro" id="IPR047575">
    <property type="entry name" value="Sm"/>
</dbReference>
<evidence type="ECO:0000256" key="12">
    <source>
        <dbReference type="ARBA" id="ARBA00070082"/>
    </source>
</evidence>
<dbReference type="PANTHER" id="PTHR23338">
    <property type="entry name" value="SMALL NUCLEAR RIBONUCLEOPROTEIN SM"/>
    <property type="match status" value="1"/>
</dbReference>
<reference evidence="16" key="2">
    <citation type="submission" date="2025-08" db="UniProtKB">
        <authorList>
            <consortium name="Ensembl"/>
        </authorList>
    </citation>
    <scope>IDENTIFICATION</scope>
</reference>
<dbReference type="GeneTree" id="ENSGT00510000047245"/>
<dbReference type="InterPro" id="IPR010920">
    <property type="entry name" value="LSM_dom_sf"/>
</dbReference>
<evidence type="ECO:0000256" key="5">
    <source>
        <dbReference type="ARBA" id="ARBA00022664"/>
    </source>
</evidence>
<evidence type="ECO:0000256" key="10">
    <source>
        <dbReference type="ARBA" id="ARBA00033121"/>
    </source>
</evidence>
<reference evidence="16" key="3">
    <citation type="submission" date="2025-09" db="UniProtKB">
        <authorList>
            <consortium name="Ensembl"/>
        </authorList>
    </citation>
    <scope>IDENTIFICATION</scope>
</reference>
<dbReference type="FunFam" id="2.30.30.100:FF:000016">
    <property type="entry name" value="Small nuclear ribonucleoprotein Sm D1"/>
    <property type="match status" value="1"/>
</dbReference>
<keyword evidence="14" id="KW-0472">Membrane</keyword>
<dbReference type="InterPro" id="IPR034102">
    <property type="entry name" value="Sm_D1"/>
</dbReference>
<gene>
    <name evidence="16" type="primary">SNRPD1</name>
    <name evidence="16" type="synonym">LOC108935815</name>
</gene>
<keyword evidence="4" id="KW-0963">Cytoplasm</keyword>
<evidence type="ECO:0000256" key="13">
    <source>
        <dbReference type="RuleBase" id="RU365054"/>
    </source>
</evidence>
<dbReference type="Proteomes" id="UP000694397">
    <property type="component" value="Chromosome 8"/>
</dbReference>
<dbReference type="InterPro" id="IPR027141">
    <property type="entry name" value="LSm4/Sm_D1/D3"/>
</dbReference>
<evidence type="ECO:0000259" key="15">
    <source>
        <dbReference type="PROSITE" id="PS52002"/>
    </source>
</evidence>
<organism evidence="16 17">
    <name type="scientific">Scleropages formosus</name>
    <name type="common">Asian bonytongue</name>
    <name type="synonym">Osteoglossum formosum</name>
    <dbReference type="NCBI Taxonomy" id="113540"/>
    <lineage>
        <taxon>Eukaryota</taxon>
        <taxon>Metazoa</taxon>
        <taxon>Chordata</taxon>
        <taxon>Craniata</taxon>
        <taxon>Vertebrata</taxon>
        <taxon>Euteleostomi</taxon>
        <taxon>Actinopterygii</taxon>
        <taxon>Neopterygii</taxon>
        <taxon>Teleostei</taxon>
        <taxon>Osteoglossocephala</taxon>
        <taxon>Osteoglossomorpha</taxon>
        <taxon>Osteoglossiformes</taxon>
        <taxon>Osteoglossidae</taxon>
        <taxon>Scleropages</taxon>
    </lineage>
</organism>
<keyword evidence="9 13" id="KW-0687">Ribonucleoprotein</keyword>
<evidence type="ECO:0000256" key="9">
    <source>
        <dbReference type="ARBA" id="ARBA00023274"/>
    </source>
</evidence>
<evidence type="ECO:0000256" key="8">
    <source>
        <dbReference type="ARBA" id="ARBA00023242"/>
    </source>
</evidence>
<keyword evidence="6" id="KW-0747">Spliceosome</keyword>
<keyword evidence="17" id="KW-1185">Reference proteome</keyword>
<evidence type="ECO:0000256" key="1">
    <source>
        <dbReference type="ARBA" id="ARBA00004123"/>
    </source>
</evidence>
<reference evidence="16 17" key="1">
    <citation type="submission" date="2019-04" db="EMBL/GenBank/DDBJ databases">
        <authorList>
            <consortium name="Wellcome Sanger Institute Data Sharing"/>
        </authorList>
    </citation>
    <scope>NUCLEOTIDE SEQUENCE [LARGE SCALE GENOMIC DNA]</scope>
</reference>
<evidence type="ECO:0000313" key="16">
    <source>
        <dbReference type="Ensembl" id="ENSSFOP00015068911.1"/>
    </source>
</evidence>
<keyword evidence="8 13" id="KW-0539">Nucleus</keyword>
<protein>
    <recommendedName>
        <fullName evidence="12 13">Small nuclear ribonucleoprotein Sm D1</fullName>
    </recommendedName>
    <alternativeName>
        <fullName evidence="10 13">snRNP core protein D1</fullName>
    </alternativeName>
</protein>
<evidence type="ECO:0000256" key="11">
    <source>
        <dbReference type="ARBA" id="ARBA00054201"/>
    </source>
</evidence>
<dbReference type="GO" id="GO:0003723">
    <property type="term" value="F:RNA binding"/>
    <property type="evidence" value="ECO:0007669"/>
    <property type="project" value="InterPro"/>
</dbReference>
<dbReference type="Pfam" id="PF01423">
    <property type="entry name" value="LSM"/>
    <property type="match status" value="1"/>
</dbReference>
<evidence type="ECO:0000256" key="14">
    <source>
        <dbReference type="SAM" id="Phobius"/>
    </source>
</evidence>
<dbReference type="CDD" id="cd01724">
    <property type="entry name" value="Sm_D1"/>
    <property type="match status" value="1"/>
</dbReference>
<proteinExistence type="inferred from homology"/>
<dbReference type="GO" id="GO:0000387">
    <property type="term" value="P:spliceosomal snRNP assembly"/>
    <property type="evidence" value="ECO:0007669"/>
    <property type="project" value="UniProtKB-UniRule"/>
</dbReference>
<keyword evidence="5 13" id="KW-0507">mRNA processing</keyword>
<accession>A0A8C9W1U8</accession>
<evidence type="ECO:0000256" key="4">
    <source>
        <dbReference type="ARBA" id="ARBA00022490"/>
    </source>
</evidence>
<evidence type="ECO:0000256" key="2">
    <source>
        <dbReference type="ARBA" id="ARBA00004496"/>
    </source>
</evidence>
<evidence type="ECO:0000256" key="7">
    <source>
        <dbReference type="ARBA" id="ARBA00023187"/>
    </source>
</evidence>
<comment type="function">
    <text evidence="11">Plays a role in pre-mRNA splicing as a core component of the spliceosomal U1, U2, U4 and U5 small nuclear ribonucleoproteins (snRNPs), the building blocks of the spliceosome. Component of both the pre-catalytic spliceosome B complex and activated spliceosome C complexes. As a component of the minor spliceosome, involved in the splicing of U12-type introns in pre-mRNAs. May act as a charged protein scaffold to promote snRNP assembly or strengthen snRNP-snRNP interactions through non-specific electrostatic contacts with RNA.</text>
</comment>
<keyword evidence="14" id="KW-0812">Transmembrane</keyword>
<name>A0A8C9W1U8_SCLFO</name>
<dbReference type="AlphaFoldDB" id="A0A8C9W1U8"/>
<evidence type="ECO:0000313" key="17">
    <source>
        <dbReference type="Proteomes" id="UP000694397"/>
    </source>
</evidence>
<dbReference type="GO" id="GO:0005681">
    <property type="term" value="C:spliceosomal complex"/>
    <property type="evidence" value="ECO:0007669"/>
    <property type="project" value="UniProtKB-KW"/>
</dbReference>
<dbReference type="PROSITE" id="PS52002">
    <property type="entry name" value="SM"/>
    <property type="match status" value="1"/>
</dbReference>
<keyword evidence="7 13" id="KW-0508">mRNA splicing</keyword>
<dbReference type="SUPFAM" id="SSF50182">
    <property type="entry name" value="Sm-like ribonucleoproteins"/>
    <property type="match status" value="1"/>
</dbReference>
<evidence type="ECO:0000256" key="6">
    <source>
        <dbReference type="ARBA" id="ARBA00022728"/>
    </source>
</evidence>
<comment type="subcellular location">
    <subcellularLocation>
        <location evidence="2">Cytoplasm</location>
    </subcellularLocation>
    <subcellularLocation>
        <location evidence="1 13">Nucleus</location>
    </subcellularLocation>
</comment>
<keyword evidence="14" id="KW-1133">Transmembrane helix</keyword>
<sequence length="138" mass="16022">MKLVRFLMKLSHETVTIELKNGTQVHGTITGVDISMNTHLKAVKMTLKNREPTQLESLSIRGNNIRYFILPDSLPLDTLLVDIEPKIKSKKREAGKYCFWVLLSLFCFCFHGSRVITLHLRQLLQHCTSKEKVQFFLY</sequence>
<dbReference type="Gene3D" id="2.30.30.100">
    <property type="match status" value="1"/>
</dbReference>
<feature type="domain" description="Sm" evidence="15">
    <location>
        <begin position="2"/>
        <end position="74"/>
    </location>
</feature>
<dbReference type="GO" id="GO:0005737">
    <property type="term" value="C:cytoplasm"/>
    <property type="evidence" value="ECO:0007669"/>
    <property type="project" value="UniProtKB-SubCell"/>
</dbReference>
<feature type="transmembrane region" description="Helical" evidence="14">
    <location>
        <begin position="97"/>
        <end position="116"/>
    </location>
</feature>
<dbReference type="Ensembl" id="ENSSFOT00015074772.1">
    <property type="protein sequence ID" value="ENSSFOP00015068911.1"/>
    <property type="gene ID" value="ENSSFOG00015030736.1"/>
</dbReference>
<dbReference type="InterPro" id="IPR001163">
    <property type="entry name" value="Sm_dom_euk/arc"/>
</dbReference>
<dbReference type="OrthoDB" id="9626941at2759"/>
<evidence type="ECO:0000256" key="3">
    <source>
        <dbReference type="ARBA" id="ARBA00008146"/>
    </source>
</evidence>
<dbReference type="SMART" id="SM00651">
    <property type="entry name" value="Sm"/>
    <property type="match status" value="1"/>
</dbReference>